<keyword evidence="3 6" id="KW-1133">Transmembrane helix</keyword>
<name>M7STV2_EUTLA</name>
<accession>M7STV2</accession>
<evidence type="ECO:0000256" key="2">
    <source>
        <dbReference type="ARBA" id="ARBA00022692"/>
    </source>
</evidence>
<feature type="compositionally biased region" description="Polar residues" evidence="5">
    <location>
        <begin position="1"/>
        <end position="11"/>
    </location>
</feature>
<reference evidence="8" key="1">
    <citation type="journal article" date="2013" name="Genome Announc.">
        <title>Draft genome sequence of the grapevine dieback fungus Eutypa lata UCR-EL1.</title>
        <authorList>
            <person name="Blanco-Ulate B."/>
            <person name="Rolshausen P.E."/>
            <person name="Cantu D."/>
        </authorList>
    </citation>
    <scope>NUCLEOTIDE SEQUENCE [LARGE SCALE GENOMIC DNA]</scope>
    <source>
        <strain evidence="8">UCR-EL1</strain>
    </source>
</reference>
<feature type="transmembrane region" description="Helical" evidence="6">
    <location>
        <begin position="168"/>
        <end position="184"/>
    </location>
</feature>
<feature type="transmembrane region" description="Helical" evidence="6">
    <location>
        <begin position="196"/>
        <end position="215"/>
    </location>
</feature>
<sequence length="522" mass="55353">MAGSRNPSPSTAGREEDDIEKIQTAGYVLNQSDSGSSMQQQQQQQQQKKKLDVRLASRDGNRDGDGDYDLERVMSQEVENAAAGSVIEGEVTGYRVYKRRWFGLLQLTLLNIIVSWDWMTFGPVAQHAAAYYGKPESAINWLSTGFLFAFVVAAPATLYMLHLGPKPSIVTAAVLILVGNWVRYAGSHRGEEGAGVFGAVMFGQILVGLAQPFVLSAPTRYSDMWFTNRGRVAATALTSLANPFGAAIGQLVVPFMVAGPTDMSNAVLYVSIISSVCAIPSFFIPASPPTPPAPSGMTPKASLRDSLPTLRSSLEIWLLLIPFSIYVGLFNSVSSLLNQIFIPYGFSADEAGIAGALLIVVGLVASAVASPVIDRTKAFVAAVKAAVPVIALGYLAFVWMPGTRGVAGPYAVLAVLGAASFSLVPVALEFLCELSHPLSPEVTSTVAWAGGQLLGGVFIVVSDALKAGDGADPPRNLDRALVFSAVLALVAVPFPLALGLFGRRDRLVMKRVRSDDSRGTLS</sequence>
<protein>
    <submittedName>
        <fullName evidence="7">Putative major facilitator superfamily transporter protein</fullName>
    </submittedName>
</protein>
<feature type="transmembrane region" description="Helical" evidence="6">
    <location>
        <begin position="481"/>
        <end position="501"/>
    </location>
</feature>
<keyword evidence="4 6" id="KW-0472">Membrane</keyword>
<dbReference type="InterPro" id="IPR049680">
    <property type="entry name" value="FLVCR1-2_SLC49-like"/>
</dbReference>
<feature type="compositionally biased region" description="Basic and acidic residues" evidence="5">
    <location>
        <begin position="49"/>
        <end position="68"/>
    </location>
</feature>
<proteinExistence type="predicted"/>
<dbReference type="HOGENOM" id="CLU_023132_2_1_1"/>
<feature type="transmembrane region" description="Helical" evidence="6">
    <location>
        <begin position="353"/>
        <end position="372"/>
    </location>
</feature>
<organism evidence="7 8">
    <name type="scientific">Eutypa lata (strain UCR-EL1)</name>
    <name type="common">Grapevine dieback disease fungus</name>
    <name type="synonym">Eutypa armeniacae</name>
    <dbReference type="NCBI Taxonomy" id="1287681"/>
    <lineage>
        <taxon>Eukaryota</taxon>
        <taxon>Fungi</taxon>
        <taxon>Dikarya</taxon>
        <taxon>Ascomycota</taxon>
        <taxon>Pezizomycotina</taxon>
        <taxon>Sordariomycetes</taxon>
        <taxon>Xylariomycetidae</taxon>
        <taxon>Xylariales</taxon>
        <taxon>Diatrypaceae</taxon>
        <taxon>Eutypa</taxon>
    </lineage>
</organism>
<keyword evidence="2 6" id="KW-0812">Transmembrane</keyword>
<feature type="transmembrane region" description="Helical" evidence="6">
    <location>
        <begin position="139"/>
        <end position="161"/>
    </location>
</feature>
<dbReference type="SUPFAM" id="SSF103473">
    <property type="entry name" value="MFS general substrate transporter"/>
    <property type="match status" value="1"/>
</dbReference>
<dbReference type="OMA" id="STICWTG"/>
<evidence type="ECO:0000256" key="1">
    <source>
        <dbReference type="ARBA" id="ARBA00004141"/>
    </source>
</evidence>
<gene>
    <name evidence="7" type="ORF">UCREL1_2996</name>
</gene>
<feature type="transmembrane region" description="Helical" evidence="6">
    <location>
        <begin position="263"/>
        <end position="284"/>
    </location>
</feature>
<dbReference type="GO" id="GO:0022857">
    <property type="term" value="F:transmembrane transporter activity"/>
    <property type="evidence" value="ECO:0007669"/>
    <property type="project" value="InterPro"/>
</dbReference>
<feature type="compositionally biased region" description="Polar residues" evidence="5">
    <location>
        <begin position="29"/>
        <end position="38"/>
    </location>
</feature>
<comment type="subcellular location">
    <subcellularLocation>
        <location evidence="1">Membrane</location>
        <topology evidence="1">Multi-pass membrane protein</topology>
    </subcellularLocation>
</comment>
<dbReference type="Gene3D" id="1.20.1250.20">
    <property type="entry name" value="MFS general substrate transporter like domains"/>
    <property type="match status" value="2"/>
</dbReference>
<dbReference type="PANTHER" id="PTHR10924:SF6">
    <property type="entry name" value="SOLUTE CARRIER FAMILY 49 MEMBER A3"/>
    <property type="match status" value="1"/>
</dbReference>
<dbReference type="OrthoDB" id="422206at2759"/>
<evidence type="ECO:0000313" key="7">
    <source>
        <dbReference type="EMBL" id="EMR69969.1"/>
    </source>
</evidence>
<evidence type="ECO:0000256" key="6">
    <source>
        <dbReference type="SAM" id="Phobius"/>
    </source>
</evidence>
<dbReference type="AlphaFoldDB" id="M7STV2"/>
<feature type="transmembrane region" description="Helical" evidence="6">
    <location>
        <begin position="314"/>
        <end position="333"/>
    </location>
</feature>
<feature type="transmembrane region" description="Helical" evidence="6">
    <location>
        <begin position="236"/>
        <end position="257"/>
    </location>
</feature>
<evidence type="ECO:0000256" key="4">
    <source>
        <dbReference type="ARBA" id="ARBA00023136"/>
    </source>
</evidence>
<dbReference type="Proteomes" id="UP000012174">
    <property type="component" value="Unassembled WGS sequence"/>
</dbReference>
<dbReference type="GO" id="GO:0016020">
    <property type="term" value="C:membrane"/>
    <property type="evidence" value="ECO:0007669"/>
    <property type="project" value="UniProtKB-SubCell"/>
</dbReference>
<evidence type="ECO:0000256" key="5">
    <source>
        <dbReference type="SAM" id="MobiDB-lite"/>
    </source>
</evidence>
<dbReference type="InterPro" id="IPR036259">
    <property type="entry name" value="MFS_trans_sf"/>
</dbReference>
<dbReference type="PANTHER" id="PTHR10924">
    <property type="entry name" value="MAJOR FACILITATOR SUPERFAMILY PROTEIN-RELATED"/>
    <property type="match status" value="1"/>
</dbReference>
<evidence type="ECO:0000256" key="3">
    <source>
        <dbReference type="ARBA" id="ARBA00022989"/>
    </source>
</evidence>
<dbReference type="KEGG" id="ela:UCREL1_2996"/>
<dbReference type="Pfam" id="PF07690">
    <property type="entry name" value="MFS_1"/>
    <property type="match status" value="1"/>
</dbReference>
<dbReference type="EMBL" id="KB705990">
    <property type="protein sequence ID" value="EMR69969.1"/>
    <property type="molecule type" value="Genomic_DNA"/>
</dbReference>
<feature type="transmembrane region" description="Helical" evidence="6">
    <location>
        <begin position="379"/>
        <end position="400"/>
    </location>
</feature>
<dbReference type="InterPro" id="IPR011701">
    <property type="entry name" value="MFS"/>
</dbReference>
<feature type="transmembrane region" description="Helical" evidence="6">
    <location>
        <begin position="101"/>
        <end position="119"/>
    </location>
</feature>
<dbReference type="eggNOG" id="KOG2563">
    <property type="taxonomic scope" value="Eukaryota"/>
</dbReference>
<keyword evidence="8" id="KW-1185">Reference proteome</keyword>
<evidence type="ECO:0000313" key="8">
    <source>
        <dbReference type="Proteomes" id="UP000012174"/>
    </source>
</evidence>
<feature type="transmembrane region" description="Helical" evidence="6">
    <location>
        <begin position="406"/>
        <end position="430"/>
    </location>
</feature>
<feature type="region of interest" description="Disordered" evidence="5">
    <location>
        <begin position="1"/>
        <end position="68"/>
    </location>
</feature>